<proteinExistence type="predicted"/>
<reference evidence="1 2" key="1">
    <citation type="journal article" date="2021" name="Microorganisms">
        <title>Acidisoma silvae sp. nov. and Acidisomacellulosilytica sp. nov., Two Acidophilic Bacteria Isolated from Decaying Wood, Hydrolyzing Cellulose and Producing Poly-3-hydroxybutyrate.</title>
        <authorList>
            <person name="Mieszkin S."/>
            <person name="Pouder E."/>
            <person name="Uroz S."/>
            <person name="Simon-Colin C."/>
            <person name="Alain K."/>
        </authorList>
    </citation>
    <scope>NUCLEOTIDE SEQUENCE [LARGE SCALE GENOMIC DNA]</scope>
    <source>
        <strain evidence="1 2">HW T5.17</strain>
    </source>
</reference>
<dbReference type="RefSeq" id="WP_227304378.1">
    <property type="nucleotide sequence ID" value="NZ_JAESVA010000001.1"/>
</dbReference>
<evidence type="ECO:0000313" key="1">
    <source>
        <dbReference type="EMBL" id="MCB8878614.1"/>
    </source>
</evidence>
<sequence>MTDQSPASAGRASAFPPVPTTKVLAIARLLAPLTPEQRKTILSEEVPDTVRLFLAGKIDQWWSQQNGNGPVFLMNVTSVAEALALLSALPLGQNGLMEFDFLELGPLRPLHLLLSQGWAKEG</sequence>
<gene>
    <name evidence="1" type="ORF">ACELLULO517_00100</name>
</gene>
<evidence type="ECO:0008006" key="3">
    <source>
        <dbReference type="Google" id="ProtNLM"/>
    </source>
</evidence>
<accession>A0A963YWW6</accession>
<dbReference type="Proteomes" id="UP000721844">
    <property type="component" value="Unassembled WGS sequence"/>
</dbReference>
<keyword evidence="2" id="KW-1185">Reference proteome</keyword>
<protein>
    <recommendedName>
        <fullName evidence="3">Muconolactone isomerase domain-containing protein</fullName>
    </recommendedName>
</protein>
<evidence type="ECO:0000313" key="2">
    <source>
        <dbReference type="Proteomes" id="UP000721844"/>
    </source>
</evidence>
<dbReference type="AlphaFoldDB" id="A0A963YWW6"/>
<comment type="caution">
    <text evidence="1">The sequence shown here is derived from an EMBL/GenBank/DDBJ whole genome shotgun (WGS) entry which is preliminary data.</text>
</comment>
<name>A0A963YWW6_9PROT</name>
<organism evidence="1 2">
    <name type="scientific">Acidisoma cellulosilyticum</name>
    <dbReference type="NCBI Taxonomy" id="2802395"/>
    <lineage>
        <taxon>Bacteria</taxon>
        <taxon>Pseudomonadati</taxon>
        <taxon>Pseudomonadota</taxon>
        <taxon>Alphaproteobacteria</taxon>
        <taxon>Acetobacterales</taxon>
        <taxon>Acidocellaceae</taxon>
        <taxon>Acidisoma</taxon>
    </lineage>
</organism>
<dbReference type="EMBL" id="JAESVA010000001">
    <property type="protein sequence ID" value="MCB8878614.1"/>
    <property type="molecule type" value="Genomic_DNA"/>
</dbReference>